<comment type="subcellular location">
    <subcellularLocation>
        <location evidence="1">Endoplasmic reticulum</location>
    </subcellularLocation>
</comment>
<gene>
    <name evidence="7" type="primary">pssE</name>
    <name evidence="7" type="ORF">ACFO3D_07285</name>
</gene>
<dbReference type="PANTHER" id="PTHR12867">
    <property type="entry name" value="GLYCOSYL TRANSFERASE-RELATED"/>
    <property type="match status" value="1"/>
</dbReference>
<dbReference type="Pfam" id="PF04101">
    <property type="entry name" value="Glyco_tran_28_C"/>
    <property type="match status" value="1"/>
</dbReference>
<keyword evidence="3" id="KW-0328">Glycosyltransferase</keyword>
<dbReference type="RefSeq" id="WP_390294288.1">
    <property type="nucleotide sequence ID" value="NZ_JBHSFU010000004.1"/>
</dbReference>
<evidence type="ECO:0000259" key="6">
    <source>
        <dbReference type="Pfam" id="PF04101"/>
    </source>
</evidence>
<reference evidence="8" key="1">
    <citation type="journal article" date="2019" name="Int. J. Syst. Evol. Microbiol.">
        <title>The Global Catalogue of Microorganisms (GCM) 10K type strain sequencing project: providing services to taxonomists for standard genome sequencing and annotation.</title>
        <authorList>
            <consortium name="The Broad Institute Genomics Platform"/>
            <consortium name="The Broad Institute Genome Sequencing Center for Infectious Disease"/>
            <person name="Wu L."/>
            <person name="Ma J."/>
        </authorList>
    </citation>
    <scope>NUCLEOTIDE SEQUENCE [LARGE SCALE GENOMIC DNA]</scope>
    <source>
        <strain evidence="8">CGMCC 4.7426</strain>
    </source>
</reference>
<evidence type="ECO:0000256" key="1">
    <source>
        <dbReference type="ARBA" id="ARBA00004240"/>
    </source>
</evidence>
<keyword evidence="8" id="KW-1185">Reference proteome</keyword>
<proteinExistence type="inferred from homology"/>
<evidence type="ECO:0000256" key="5">
    <source>
        <dbReference type="ARBA" id="ARBA00022824"/>
    </source>
</evidence>
<evidence type="ECO:0000256" key="2">
    <source>
        <dbReference type="ARBA" id="ARBA00006962"/>
    </source>
</evidence>
<dbReference type="InterPro" id="IPR039042">
    <property type="entry name" value="Alg13-like"/>
</dbReference>
<dbReference type="PANTHER" id="PTHR12867:SF6">
    <property type="entry name" value="N-ACETYLGLUCOSAMINYLDIPHOSPHODOLICHOL N-ACETYLGLUCOSAMINYLTRANSFERASE"/>
    <property type="match status" value="1"/>
</dbReference>
<dbReference type="InterPro" id="IPR007235">
    <property type="entry name" value="Glyco_trans_28_C"/>
</dbReference>
<keyword evidence="4" id="KW-0808">Transferase</keyword>
<evidence type="ECO:0000256" key="3">
    <source>
        <dbReference type="ARBA" id="ARBA00022676"/>
    </source>
</evidence>
<organism evidence="7 8">
    <name type="scientific">Virgibacillus kekensis</name>
    <dbReference type="NCBI Taxonomy" id="202261"/>
    <lineage>
        <taxon>Bacteria</taxon>
        <taxon>Bacillati</taxon>
        <taxon>Bacillota</taxon>
        <taxon>Bacilli</taxon>
        <taxon>Bacillales</taxon>
        <taxon>Bacillaceae</taxon>
        <taxon>Virgibacillus</taxon>
    </lineage>
</organism>
<sequence>MIFVILGTHELPFTRLVKEIERLKKEGFIKEEIIVQSGHTNYSSDLLTIQPFMSYEEMESIYDRARLIITHAGTGSVITGLKKNKKVIAVARLKEYGEHNDNHQLELVDVFKEKGHILEWDDRTPLQEVMKSVEEFSPKPFVSGKEKMIKLIDDFIEKNS</sequence>
<comment type="caution">
    <text evidence="7">The sequence shown here is derived from an EMBL/GenBank/DDBJ whole genome shotgun (WGS) entry which is preliminary data.</text>
</comment>
<protein>
    <submittedName>
        <fullName evidence="7">PssE/Cps14G family polysaccharide biosynthesis glycosyltransferase</fullName>
    </submittedName>
</protein>
<accession>A0ABV9DI70</accession>
<dbReference type="EMBL" id="JBHSFU010000004">
    <property type="protein sequence ID" value="MFC4558009.1"/>
    <property type="molecule type" value="Genomic_DNA"/>
</dbReference>
<keyword evidence="5" id="KW-0256">Endoplasmic reticulum</keyword>
<name>A0ABV9DI70_9BACI</name>
<evidence type="ECO:0000256" key="4">
    <source>
        <dbReference type="ARBA" id="ARBA00022679"/>
    </source>
</evidence>
<dbReference type="InterPro" id="IPR048097">
    <property type="entry name" value="Cps14G-like"/>
</dbReference>
<feature type="domain" description="Glycosyl transferase family 28 C-terminal" evidence="6">
    <location>
        <begin position="1"/>
        <end position="145"/>
    </location>
</feature>
<dbReference type="Proteomes" id="UP001595989">
    <property type="component" value="Unassembled WGS sequence"/>
</dbReference>
<evidence type="ECO:0000313" key="7">
    <source>
        <dbReference type="EMBL" id="MFC4558009.1"/>
    </source>
</evidence>
<comment type="similarity">
    <text evidence="2">Belongs to the glycosyltransferase 28 family.</text>
</comment>
<evidence type="ECO:0000313" key="8">
    <source>
        <dbReference type="Proteomes" id="UP001595989"/>
    </source>
</evidence>
<dbReference type="Gene3D" id="3.40.50.2000">
    <property type="entry name" value="Glycogen Phosphorylase B"/>
    <property type="match status" value="1"/>
</dbReference>
<dbReference type="NCBIfam" id="NF041548">
    <property type="entry name" value="PssE"/>
    <property type="match status" value="1"/>
</dbReference>